<dbReference type="InterPro" id="IPR025114">
    <property type="entry name" value="D27-like_C"/>
</dbReference>
<protein>
    <recommendedName>
        <fullName evidence="1">Beta-carotene isomerase D27-like C-terminal domain-containing protein</fullName>
    </recommendedName>
</protein>
<dbReference type="Pfam" id="PF13225">
    <property type="entry name" value="D27-like_C"/>
    <property type="match status" value="1"/>
</dbReference>
<dbReference type="PANTHER" id="PTHR33591">
    <property type="entry name" value="BETA-CAROTENE ISOMERASE D27"/>
    <property type="match status" value="1"/>
</dbReference>
<name>A0A9Q0JWB3_9MAGN</name>
<dbReference type="OrthoDB" id="416096at2759"/>
<evidence type="ECO:0000313" key="3">
    <source>
        <dbReference type="Proteomes" id="UP001141806"/>
    </source>
</evidence>
<evidence type="ECO:0000313" key="2">
    <source>
        <dbReference type="EMBL" id="KAJ4955144.1"/>
    </source>
</evidence>
<reference evidence="2" key="1">
    <citation type="journal article" date="2023" name="Plant J.">
        <title>The genome of the king protea, Protea cynaroides.</title>
        <authorList>
            <person name="Chang J."/>
            <person name="Duong T.A."/>
            <person name="Schoeman C."/>
            <person name="Ma X."/>
            <person name="Roodt D."/>
            <person name="Barker N."/>
            <person name="Li Z."/>
            <person name="Van de Peer Y."/>
            <person name="Mizrachi E."/>
        </authorList>
    </citation>
    <scope>NUCLEOTIDE SEQUENCE</scope>
    <source>
        <tissue evidence="2">Young leaves</tissue>
    </source>
</reference>
<feature type="domain" description="Beta-carotene isomerase D27-like C-terminal" evidence="1">
    <location>
        <begin position="151"/>
        <end position="232"/>
    </location>
</feature>
<gene>
    <name evidence="2" type="ORF">NE237_011927</name>
</gene>
<proteinExistence type="predicted"/>
<dbReference type="AlphaFoldDB" id="A0A9Q0JWB3"/>
<dbReference type="GO" id="GO:0005506">
    <property type="term" value="F:iron ion binding"/>
    <property type="evidence" value="ECO:0007669"/>
    <property type="project" value="InterPro"/>
</dbReference>
<dbReference type="InterPro" id="IPR038938">
    <property type="entry name" value="D27-like"/>
</dbReference>
<evidence type="ECO:0000259" key="1">
    <source>
        <dbReference type="Pfam" id="PF13225"/>
    </source>
</evidence>
<dbReference type="EMBL" id="JAMYWD010000011">
    <property type="protein sequence ID" value="KAJ4955144.1"/>
    <property type="molecule type" value="Genomic_DNA"/>
</dbReference>
<dbReference type="Proteomes" id="UP001141806">
    <property type="component" value="Unassembled WGS sequence"/>
</dbReference>
<sequence>MELLALIHPTNFCSLPQYSFPRKFHQKNTSLCVSCSPIGSESANVSSISSKAEYKPGIIDNLLLNLFRKKMVEEVQWDSEKPGYDGLIEVVNCLMMKGQTNSETQEAAVRILRSLFPPFLLELFKMLIAPLGGGKVAAMMVARVTALSCQWLMGTCKVNAVDLPDGSSCRSGVLVERCKYLEESKCIGICVNTCKLPTQTFFKDYMGVPLLMEPDFHDYSCQFQFGVIPPQPADDKTLKEPCLEMCPNATQHHNRKLLRDEAQCKKAY</sequence>
<accession>A0A9Q0JWB3</accession>
<keyword evidence="3" id="KW-1185">Reference proteome</keyword>
<comment type="caution">
    <text evidence="2">The sequence shown here is derived from an EMBL/GenBank/DDBJ whole genome shotgun (WGS) entry which is preliminary data.</text>
</comment>
<dbReference type="PANTHER" id="PTHR33591:SF2">
    <property type="entry name" value="BETA-CAROTENE ISOMERASE D27"/>
    <property type="match status" value="1"/>
</dbReference>
<organism evidence="2 3">
    <name type="scientific">Protea cynaroides</name>
    <dbReference type="NCBI Taxonomy" id="273540"/>
    <lineage>
        <taxon>Eukaryota</taxon>
        <taxon>Viridiplantae</taxon>
        <taxon>Streptophyta</taxon>
        <taxon>Embryophyta</taxon>
        <taxon>Tracheophyta</taxon>
        <taxon>Spermatophyta</taxon>
        <taxon>Magnoliopsida</taxon>
        <taxon>Proteales</taxon>
        <taxon>Proteaceae</taxon>
        <taxon>Protea</taxon>
    </lineage>
</organism>